<dbReference type="Gene3D" id="2.60.120.10">
    <property type="entry name" value="Jelly Rolls"/>
    <property type="match status" value="1"/>
</dbReference>
<organism evidence="1 2">
    <name type="scientific">Escherichia coli</name>
    <dbReference type="NCBI Taxonomy" id="562"/>
    <lineage>
        <taxon>Bacteria</taxon>
        <taxon>Pseudomonadati</taxon>
        <taxon>Pseudomonadota</taxon>
        <taxon>Gammaproteobacteria</taxon>
        <taxon>Enterobacterales</taxon>
        <taxon>Enterobacteriaceae</taxon>
        <taxon>Escherichia</taxon>
    </lineage>
</organism>
<accession>A0A3P1WNQ2</accession>
<proteinExistence type="predicted"/>
<gene>
    <name evidence="1" type="ORF">EIA08_34125</name>
</gene>
<reference evidence="1 2" key="1">
    <citation type="submission" date="2018-11" db="EMBL/GenBank/DDBJ databases">
        <title>Enterobacteriaceae from Patient.</title>
        <authorList>
            <person name="Shen C."/>
            <person name="Yang Y."/>
            <person name="Tian G."/>
        </authorList>
    </citation>
    <scope>NUCLEOTIDE SEQUENCE [LARGE SCALE GENOMIC DNA]</scope>
    <source>
        <strain evidence="1 2">GBGD28</strain>
    </source>
</reference>
<evidence type="ECO:0000313" key="2">
    <source>
        <dbReference type="Proteomes" id="UP000271008"/>
    </source>
</evidence>
<protein>
    <submittedName>
        <fullName evidence="1">Cupin domain-containing protein</fullName>
    </submittedName>
</protein>
<dbReference type="Proteomes" id="UP000271008">
    <property type="component" value="Unassembled WGS sequence"/>
</dbReference>
<dbReference type="InterPro" id="IPR014710">
    <property type="entry name" value="RmlC-like_jellyroll"/>
</dbReference>
<feature type="non-terminal residue" evidence="1">
    <location>
        <position position="1"/>
    </location>
</feature>
<dbReference type="EMBL" id="RQTU01001146">
    <property type="protein sequence ID" value="RRD48204.1"/>
    <property type="molecule type" value="Genomic_DNA"/>
</dbReference>
<dbReference type="InterPro" id="IPR011051">
    <property type="entry name" value="RmlC_Cupin_sf"/>
</dbReference>
<dbReference type="AlphaFoldDB" id="A0A3P1WNQ2"/>
<evidence type="ECO:0000313" key="1">
    <source>
        <dbReference type="EMBL" id="RRD48204.1"/>
    </source>
</evidence>
<comment type="caution">
    <text evidence="1">The sequence shown here is derived from an EMBL/GenBank/DDBJ whole genome shotgun (WGS) entry which is preliminary data.</text>
</comment>
<dbReference type="SUPFAM" id="SSF51182">
    <property type="entry name" value="RmlC-like cupins"/>
    <property type="match status" value="1"/>
</dbReference>
<name>A0A3P1WNQ2_ECOLX</name>
<sequence>GIFEFTIGDEVRTVKTGDTLYKQPNIVDGCKCLEKGGLLDIFTPQRQDFLK</sequence>